<evidence type="ECO:0000313" key="1">
    <source>
        <dbReference type="EMBL" id="KAJ8111377.1"/>
    </source>
</evidence>
<comment type="caution">
    <text evidence="1">The sequence shown here is derived from an EMBL/GenBank/DDBJ whole genome shotgun (WGS) entry which is preliminary data.</text>
</comment>
<dbReference type="EMBL" id="JAPHNI010000411">
    <property type="protein sequence ID" value="KAJ8111377.1"/>
    <property type="molecule type" value="Genomic_DNA"/>
</dbReference>
<proteinExistence type="predicted"/>
<dbReference type="Proteomes" id="UP001153331">
    <property type="component" value="Unassembled WGS sequence"/>
</dbReference>
<accession>A0ACC2I887</accession>
<evidence type="ECO:0000313" key="2">
    <source>
        <dbReference type="Proteomes" id="UP001153331"/>
    </source>
</evidence>
<sequence length="180" mass="18548">MAESMLASSPNQATHGGAEHAAFADSETALGKEIHSRPTPQTRSSTRLKPNRHNQPHRTQQQRGNLDAPGPALRILRRLPLVVPVAAGNRDNKAVIREARVNGIYLRDRVAPESALNDGAAGWICTGRAEVERGGALEEEVDGGAAGLGVALGGAVCGVVGGEFGDAEVGFCGGGGVAGW</sequence>
<name>A0ACC2I887_9PLEO</name>
<protein>
    <submittedName>
        <fullName evidence="1">Uncharacterized protein</fullName>
    </submittedName>
</protein>
<organism evidence="1 2">
    <name type="scientific">Boeremia exigua</name>
    <dbReference type="NCBI Taxonomy" id="749465"/>
    <lineage>
        <taxon>Eukaryota</taxon>
        <taxon>Fungi</taxon>
        <taxon>Dikarya</taxon>
        <taxon>Ascomycota</taxon>
        <taxon>Pezizomycotina</taxon>
        <taxon>Dothideomycetes</taxon>
        <taxon>Pleosporomycetidae</taxon>
        <taxon>Pleosporales</taxon>
        <taxon>Pleosporineae</taxon>
        <taxon>Didymellaceae</taxon>
        <taxon>Boeremia</taxon>
    </lineage>
</organism>
<keyword evidence="2" id="KW-1185">Reference proteome</keyword>
<gene>
    <name evidence="1" type="ORF">OPT61_g6012</name>
</gene>
<reference evidence="1" key="1">
    <citation type="submission" date="2022-11" db="EMBL/GenBank/DDBJ databases">
        <title>Genome Sequence of Boeremia exigua.</title>
        <authorList>
            <person name="Buettner E."/>
        </authorList>
    </citation>
    <scope>NUCLEOTIDE SEQUENCE</scope>
    <source>
        <strain evidence="1">CU02</strain>
    </source>
</reference>